<evidence type="ECO:0000256" key="4">
    <source>
        <dbReference type="ARBA" id="ARBA00022691"/>
    </source>
</evidence>
<dbReference type="Pfam" id="PF14904">
    <property type="entry name" value="FAM86"/>
    <property type="match status" value="1"/>
</dbReference>
<dbReference type="OMA" id="PIRTYRI"/>
<dbReference type="InterPro" id="IPR029426">
    <property type="entry name" value="FAM86_N"/>
</dbReference>
<dbReference type="GO" id="GO:0008168">
    <property type="term" value="F:methyltransferase activity"/>
    <property type="evidence" value="ECO:0007669"/>
    <property type="project" value="UniProtKB-KW"/>
</dbReference>
<evidence type="ECO:0000259" key="5">
    <source>
        <dbReference type="Pfam" id="PF14904"/>
    </source>
</evidence>
<sequence>MSRSARVGLALGEAGRELVLVFQRAFFAMRRLDSLPMGELEEMLKTSGDSMLLEQILQQTVLHPVCNEYPPSVKYRRLFLAELIKKHEMTSTEPLDDLYDALGEVLRSEELQMCHKNYFLLSGENIRLGENVAIISEGTTGLVTWEAALFFAEWAMENSELFNCRTILELGSGAGLTGIAICKTCTPKQYIFSDCHSNVLHQLRKNILTNGLLLDSESWSSKDCEVQLENNNGSEGNQRPKITVVGLDWSDATQEQVTELQPDVIIATDVVYDPAVFLCLVSILEKFRISAENQGSSTVVYVASTIRNPETYYQFKMELDKVGIGHQVIPGPTRAVFPYDKCTKIELLKIHHGTEMFAHHLT</sequence>
<dbReference type="PANTHER" id="PTHR14614">
    <property type="entry name" value="HEPATOCELLULAR CARCINOMA-ASSOCIATED ANTIGEN"/>
    <property type="match status" value="1"/>
</dbReference>
<dbReference type="STRING" id="137246.A0A401SRS2"/>
<reference evidence="6 7" key="1">
    <citation type="journal article" date="2018" name="Nat. Ecol. Evol.">
        <title>Shark genomes provide insights into elasmobranch evolution and the origin of vertebrates.</title>
        <authorList>
            <person name="Hara Y"/>
            <person name="Yamaguchi K"/>
            <person name="Onimaru K"/>
            <person name="Kadota M"/>
            <person name="Koyanagi M"/>
            <person name="Keeley SD"/>
            <person name="Tatsumi K"/>
            <person name="Tanaka K"/>
            <person name="Motone F"/>
            <person name="Kageyama Y"/>
            <person name="Nozu R"/>
            <person name="Adachi N"/>
            <person name="Nishimura O"/>
            <person name="Nakagawa R"/>
            <person name="Tanegashima C"/>
            <person name="Kiyatake I"/>
            <person name="Matsumoto R"/>
            <person name="Murakumo K"/>
            <person name="Nishida K"/>
            <person name="Terakita A"/>
            <person name="Kuratani S"/>
            <person name="Sato K"/>
            <person name="Hyodo S Kuraku.S."/>
        </authorList>
    </citation>
    <scope>NUCLEOTIDE SEQUENCE [LARGE SCALE GENOMIC DNA]</scope>
</reference>
<keyword evidence="7" id="KW-1185">Reference proteome</keyword>
<dbReference type="EMBL" id="BEZZ01000484">
    <property type="protein sequence ID" value="GCC33076.1"/>
    <property type="molecule type" value="Genomic_DNA"/>
</dbReference>
<organism evidence="6 7">
    <name type="scientific">Chiloscyllium punctatum</name>
    <name type="common">Brownbanded bambooshark</name>
    <name type="synonym">Hemiscyllium punctatum</name>
    <dbReference type="NCBI Taxonomy" id="137246"/>
    <lineage>
        <taxon>Eukaryota</taxon>
        <taxon>Metazoa</taxon>
        <taxon>Chordata</taxon>
        <taxon>Craniata</taxon>
        <taxon>Vertebrata</taxon>
        <taxon>Chondrichthyes</taxon>
        <taxon>Elasmobranchii</taxon>
        <taxon>Galeomorphii</taxon>
        <taxon>Galeoidea</taxon>
        <taxon>Orectolobiformes</taxon>
        <taxon>Hemiscylliidae</taxon>
        <taxon>Chiloscyllium</taxon>
    </lineage>
</organism>
<dbReference type="Pfam" id="PF10294">
    <property type="entry name" value="Methyltransf_16"/>
    <property type="match status" value="2"/>
</dbReference>
<keyword evidence="4" id="KW-0949">S-adenosyl-L-methionine</keyword>
<dbReference type="Proteomes" id="UP000287033">
    <property type="component" value="Unassembled WGS sequence"/>
</dbReference>
<comment type="caution">
    <text evidence="6">The sequence shown here is derived from an EMBL/GenBank/DDBJ whole genome shotgun (WGS) entry which is preliminary data.</text>
</comment>
<gene>
    <name evidence="6" type="ORF">chiPu_0011543</name>
</gene>
<dbReference type="Gene3D" id="3.40.50.150">
    <property type="entry name" value="Vaccinia Virus protein VP39"/>
    <property type="match status" value="1"/>
</dbReference>
<keyword evidence="3" id="KW-0808">Transferase</keyword>
<accession>A0A401SRS2</accession>
<dbReference type="OrthoDB" id="194386at2759"/>
<evidence type="ECO:0000313" key="6">
    <source>
        <dbReference type="EMBL" id="GCC33076.1"/>
    </source>
</evidence>
<dbReference type="AlphaFoldDB" id="A0A401SRS2"/>
<dbReference type="InterPro" id="IPR029063">
    <property type="entry name" value="SAM-dependent_MTases_sf"/>
</dbReference>
<dbReference type="SUPFAM" id="SSF53335">
    <property type="entry name" value="S-adenosyl-L-methionine-dependent methyltransferases"/>
    <property type="match status" value="1"/>
</dbReference>
<proteinExistence type="inferred from homology"/>
<dbReference type="GO" id="GO:0032991">
    <property type="term" value="C:protein-containing complex"/>
    <property type="evidence" value="ECO:0007669"/>
    <property type="project" value="TreeGrafter"/>
</dbReference>
<keyword evidence="2" id="KW-0489">Methyltransferase</keyword>
<protein>
    <recommendedName>
        <fullName evidence="5">FAM86 N-terminal domain-containing protein</fullName>
    </recommendedName>
</protein>
<dbReference type="InterPro" id="IPR019410">
    <property type="entry name" value="Methyltransf_16"/>
</dbReference>
<evidence type="ECO:0000256" key="2">
    <source>
        <dbReference type="ARBA" id="ARBA00022603"/>
    </source>
</evidence>
<comment type="similarity">
    <text evidence="1">Belongs to the class I-like SAM-binding methyltransferase superfamily. EEF2KMT family.</text>
</comment>
<evidence type="ECO:0000256" key="3">
    <source>
        <dbReference type="ARBA" id="ARBA00022679"/>
    </source>
</evidence>
<dbReference type="PANTHER" id="PTHR14614:SF130">
    <property type="entry name" value="PROTEIN-LYSINE N-METHYLTRANSFERASE EEF2KMT"/>
    <property type="match status" value="1"/>
</dbReference>
<name>A0A401SRS2_CHIPU</name>
<evidence type="ECO:0000256" key="1">
    <source>
        <dbReference type="ARBA" id="ARBA00005511"/>
    </source>
</evidence>
<dbReference type="GO" id="GO:0032259">
    <property type="term" value="P:methylation"/>
    <property type="evidence" value="ECO:0007669"/>
    <property type="project" value="UniProtKB-KW"/>
</dbReference>
<evidence type="ECO:0000313" key="7">
    <source>
        <dbReference type="Proteomes" id="UP000287033"/>
    </source>
</evidence>
<feature type="domain" description="FAM86 N-terminal" evidence="5">
    <location>
        <begin position="17"/>
        <end position="105"/>
    </location>
</feature>